<dbReference type="RefSeq" id="WP_138644213.1">
    <property type="nucleotide sequence ID" value="NZ_VCKW01000023.1"/>
</dbReference>
<proteinExistence type="predicted"/>
<name>A0A5C4JGY9_9ACTN</name>
<evidence type="ECO:0000313" key="2">
    <source>
        <dbReference type="Proteomes" id="UP000309174"/>
    </source>
</evidence>
<reference evidence="1 2" key="1">
    <citation type="submission" date="2019-05" db="EMBL/GenBank/DDBJ databases">
        <title>Draft genome sequence of Actinomadura sp. 14C53.</title>
        <authorList>
            <person name="Saricaoglu S."/>
            <person name="Isik K."/>
        </authorList>
    </citation>
    <scope>NUCLEOTIDE SEQUENCE [LARGE SCALE GENOMIC DNA]</scope>
    <source>
        <strain evidence="1 2">14C53</strain>
    </source>
</reference>
<dbReference type="AlphaFoldDB" id="A0A5C4JGY9"/>
<dbReference type="OrthoDB" id="3577809at2"/>
<evidence type="ECO:0000313" key="1">
    <source>
        <dbReference type="EMBL" id="TMR05425.1"/>
    </source>
</evidence>
<comment type="caution">
    <text evidence="1">The sequence shown here is derived from an EMBL/GenBank/DDBJ whole genome shotgun (WGS) entry which is preliminary data.</text>
</comment>
<protein>
    <submittedName>
        <fullName evidence="1">Uncharacterized protein</fullName>
    </submittedName>
</protein>
<accession>A0A5C4JGY9</accession>
<gene>
    <name evidence="1" type="ORF">ETD83_06930</name>
</gene>
<dbReference type="EMBL" id="VCKW01000023">
    <property type="protein sequence ID" value="TMR05425.1"/>
    <property type="molecule type" value="Genomic_DNA"/>
</dbReference>
<keyword evidence="2" id="KW-1185">Reference proteome</keyword>
<sequence length="125" mass="13634">MRLTFLGKDSKPDESPTLYATDTATYIVQGWVVTDLELLAKLDVPEGETIVEVPQGLFVHLINDGVSGRVTSWAPPIVHVTTGGNFIVQGMRVTSTEVRSRMDIPDHEDCVEVPKSALRALLSEG</sequence>
<dbReference type="Proteomes" id="UP000309174">
    <property type="component" value="Unassembled WGS sequence"/>
</dbReference>
<organism evidence="1 2">
    <name type="scientific">Actinomadura soli</name>
    <dbReference type="NCBI Taxonomy" id="2508997"/>
    <lineage>
        <taxon>Bacteria</taxon>
        <taxon>Bacillati</taxon>
        <taxon>Actinomycetota</taxon>
        <taxon>Actinomycetes</taxon>
        <taxon>Streptosporangiales</taxon>
        <taxon>Thermomonosporaceae</taxon>
        <taxon>Actinomadura</taxon>
    </lineage>
</organism>